<keyword evidence="1" id="KW-0812">Transmembrane</keyword>
<evidence type="ECO:0000313" key="2">
    <source>
        <dbReference type="EMBL" id="TPD60622.1"/>
    </source>
</evidence>
<name>A0A501PKL9_9PROT</name>
<evidence type="ECO:0000256" key="1">
    <source>
        <dbReference type="SAM" id="Phobius"/>
    </source>
</evidence>
<sequence length="182" mass="19960">MILRRYHRWAGLVASLVLIFVAITGIGLQLDLWLTGQAPPGTEAPPAPRPRQDLPDNVRLETLIVQAADIIREQRPDISAEAITLTFAENRTTATVGSTMPFGPKVTVDLANGQILPPLPKPAGYHLVLQNLHAGYSFDLIGRIISVLLGVSLLLLSGTGFFFYIDMYKKRKKGGKSGLFWK</sequence>
<dbReference type="Proteomes" id="UP000319148">
    <property type="component" value="Unassembled WGS sequence"/>
</dbReference>
<comment type="caution">
    <text evidence="2">The sequence shown here is derived from an EMBL/GenBank/DDBJ whole genome shotgun (WGS) entry which is preliminary data.</text>
</comment>
<dbReference type="PANTHER" id="PTHR34219:SF3">
    <property type="entry name" value="BLL7967 PROTEIN"/>
    <property type="match status" value="1"/>
</dbReference>
<dbReference type="OrthoDB" id="7626573at2"/>
<dbReference type="AlphaFoldDB" id="A0A501PKL9"/>
<feature type="transmembrane region" description="Helical" evidence="1">
    <location>
        <begin position="12"/>
        <end position="30"/>
    </location>
</feature>
<accession>A0A501PKL9</accession>
<dbReference type="InterPro" id="IPR005625">
    <property type="entry name" value="PepSY-ass_TM"/>
</dbReference>
<dbReference type="EMBL" id="VFIY01000006">
    <property type="protein sequence ID" value="TPD60622.1"/>
    <property type="molecule type" value="Genomic_DNA"/>
</dbReference>
<feature type="transmembrane region" description="Helical" evidence="1">
    <location>
        <begin position="140"/>
        <end position="165"/>
    </location>
</feature>
<gene>
    <name evidence="2" type="ORF">FIV46_07795</name>
</gene>
<keyword evidence="1" id="KW-0472">Membrane</keyword>
<dbReference type="PANTHER" id="PTHR34219">
    <property type="entry name" value="IRON-REGULATED INNER MEMBRANE PROTEIN-RELATED"/>
    <property type="match status" value="1"/>
</dbReference>
<proteinExistence type="predicted"/>
<protein>
    <submittedName>
        <fullName evidence="2">PepSY domain-containing protein</fullName>
    </submittedName>
</protein>
<evidence type="ECO:0000313" key="3">
    <source>
        <dbReference type="Proteomes" id="UP000319148"/>
    </source>
</evidence>
<dbReference type="RefSeq" id="WP_139940177.1">
    <property type="nucleotide sequence ID" value="NZ_JBHSYP010000008.1"/>
</dbReference>
<keyword evidence="3" id="KW-1185">Reference proteome</keyword>
<dbReference type="Pfam" id="PF03929">
    <property type="entry name" value="PepSY_TM"/>
    <property type="match status" value="1"/>
</dbReference>
<reference evidence="3" key="1">
    <citation type="submission" date="2019-06" db="EMBL/GenBank/DDBJ databases">
        <title>The complete genome of Emcibacter congregatus ZYLT.</title>
        <authorList>
            <person name="Zhao Z."/>
        </authorList>
    </citation>
    <scope>NUCLEOTIDE SEQUENCE [LARGE SCALE GENOMIC DNA]</scope>
    <source>
        <strain evidence="3">MCCC 1A06723</strain>
    </source>
</reference>
<organism evidence="2 3">
    <name type="scientific">Emcibacter nanhaiensis</name>
    <dbReference type="NCBI Taxonomy" id="1505037"/>
    <lineage>
        <taxon>Bacteria</taxon>
        <taxon>Pseudomonadati</taxon>
        <taxon>Pseudomonadota</taxon>
        <taxon>Alphaproteobacteria</taxon>
        <taxon>Emcibacterales</taxon>
        <taxon>Emcibacteraceae</taxon>
        <taxon>Emcibacter</taxon>
    </lineage>
</organism>
<keyword evidence="1" id="KW-1133">Transmembrane helix</keyword>